<dbReference type="Proteomes" id="UP001221898">
    <property type="component" value="Unassembled WGS sequence"/>
</dbReference>
<organism evidence="2 3">
    <name type="scientific">Aldrovandia affinis</name>
    <dbReference type="NCBI Taxonomy" id="143900"/>
    <lineage>
        <taxon>Eukaryota</taxon>
        <taxon>Metazoa</taxon>
        <taxon>Chordata</taxon>
        <taxon>Craniata</taxon>
        <taxon>Vertebrata</taxon>
        <taxon>Euteleostomi</taxon>
        <taxon>Actinopterygii</taxon>
        <taxon>Neopterygii</taxon>
        <taxon>Teleostei</taxon>
        <taxon>Notacanthiformes</taxon>
        <taxon>Halosauridae</taxon>
        <taxon>Aldrovandia</taxon>
    </lineage>
</organism>
<sequence length="145" mass="15983">MSPGLVVHPARDREQRAVEGGSPGAVPRGRPSGHLHRDPAPLLVRERRPQASRRTGKVIWAFLLLQGLLSSNKKFLVRSVGSQSQRCRHPKGHSLSGIWALTDVTQIPVPSRVPAWAKPDVSSPRRSLRRGGKHKRGERGSSMTF</sequence>
<keyword evidence="3" id="KW-1185">Reference proteome</keyword>
<reference evidence="2" key="1">
    <citation type="journal article" date="2023" name="Science">
        <title>Genome structures resolve the early diversification of teleost fishes.</title>
        <authorList>
            <person name="Parey E."/>
            <person name="Louis A."/>
            <person name="Montfort J."/>
            <person name="Bouchez O."/>
            <person name="Roques C."/>
            <person name="Iampietro C."/>
            <person name="Lluch J."/>
            <person name="Castinel A."/>
            <person name="Donnadieu C."/>
            <person name="Desvignes T."/>
            <person name="Floi Bucao C."/>
            <person name="Jouanno E."/>
            <person name="Wen M."/>
            <person name="Mejri S."/>
            <person name="Dirks R."/>
            <person name="Jansen H."/>
            <person name="Henkel C."/>
            <person name="Chen W.J."/>
            <person name="Zahm M."/>
            <person name="Cabau C."/>
            <person name="Klopp C."/>
            <person name="Thompson A.W."/>
            <person name="Robinson-Rechavi M."/>
            <person name="Braasch I."/>
            <person name="Lecointre G."/>
            <person name="Bobe J."/>
            <person name="Postlethwait J.H."/>
            <person name="Berthelot C."/>
            <person name="Roest Crollius H."/>
            <person name="Guiguen Y."/>
        </authorList>
    </citation>
    <scope>NUCLEOTIDE SEQUENCE</scope>
    <source>
        <strain evidence="2">NC1722</strain>
    </source>
</reference>
<feature type="region of interest" description="Disordered" evidence="1">
    <location>
        <begin position="1"/>
        <end position="50"/>
    </location>
</feature>
<evidence type="ECO:0000256" key="1">
    <source>
        <dbReference type="SAM" id="MobiDB-lite"/>
    </source>
</evidence>
<protein>
    <submittedName>
        <fullName evidence="2">Uncharacterized protein</fullName>
    </submittedName>
</protein>
<accession>A0AAD7T1X4</accession>
<dbReference type="EMBL" id="JAINUG010000021">
    <property type="protein sequence ID" value="KAJ8411846.1"/>
    <property type="molecule type" value="Genomic_DNA"/>
</dbReference>
<dbReference type="AlphaFoldDB" id="A0AAD7T1X4"/>
<feature type="compositionally biased region" description="Basic residues" evidence="1">
    <location>
        <begin position="126"/>
        <end position="137"/>
    </location>
</feature>
<proteinExistence type="predicted"/>
<evidence type="ECO:0000313" key="2">
    <source>
        <dbReference type="EMBL" id="KAJ8411846.1"/>
    </source>
</evidence>
<feature type="compositionally biased region" description="Basic and acidic residues" evidence="1">
    <location>
        <begin position="35"/>
        <end position="49"/>
    </location>
</feature>
<feature type="region of interest" description="Disordered" evidence="1">
    <location>
        <begin position="114"/>
        <end position="145"/>
    </location>
</feature>
<gene>
    <name evidence="2" type="ORF">AAFF_G00154840</name>
</gene>
<name>A0AAD7T1X4_9TELE</name>
<evidence type="ECO:0000313" key="3">
    <source>
        <dbReference type="Proteomes" id="UP001221898"/>
    </source>
</evidence>
<comment type="caution">
    <text evidence="2">The sequence shown here is derived from an EMBL/GenBank/DDBJ whole genome shotgun (WGS) entry which is preliminary data.</text>
</comment>